<feature type="domain" description="DUF3417" evidence="5">
    <location>
        <begin position="17"/>
        <end position="119"/>
    </location>
</feature>
<dbReference type="EMBL" id="CP000473">
    <property type="protein sequence ID" value="ABJ81419.1"/>
    <property type="molecule type" value="Genomic_DNA"/>
</dbReference>
<dbReference type="SUPFAM" id="SSF53756">
    <property type="entry name" value="UDP-Glycosyltransferase/glycogen phosphorylase"/>
    <property type="match status" value="1"/>
</dbReference>
<dbReference type="PANTHER" id="PTHR42655">
    <property type="entry name" value="GLYCOGEN PHOSPHORYLASE"/>
    <property type="match status" value="1"/>
</dbReference>
<evidence type="ECO:0000256" key="2">
    <source>
        <dbReference type="ARBA" id="ARBA00006047"/>
    </source>
</evidence>
<organism evidence="6">
    <name type="scientific">Solibacter usitatus (strain Ellin6076)</name>
    <dbReference type="NCBI Taxonomy" id="234267"/>
    <lineage>
        <taxon>Bacteria</taxon>
        <taxon>Pseudomonadati</taxon>
        <taxon>Acidobacteriota</taxon>
        <taxon>Terriglobia</taxon>
        <taxon>Bryobacterales</taxon>
        <taxon>Solibacteraceae</taxon>
        <taxon>Candidatus Solibacter</taxon>
    </lineage>
</organism>
<dbReference type="EC" id="2.4.1.1" evidence="6"/>
<dbReference type="InterPro" id="IPR000811">
    <property type="entry name" value="Glyco_trans_35"/>
</dbReference>
<dbReference type="eggNOG" id="COG0058">
    <property type="taxonomic scope" value="Bacteria"/>
</dbReference>
<dbReference type="InParanoid" id="Q02BZ7"/>
<keyword evidence="6" id="KW-0808">Transferase</keyword>
<feature type="modified residue" description="N6-(pyridoxal phosphate)lysine" evidence="4">
    <location>
        <position position="606"/>
    </location>
</feature>
<dbReference type="CAZy" id="GT35">
    <property type="family name" value="Glycosyltransferase Family 35"/>
</dbReference>
<dbReference type="HOGENOM" id="CLU_015112_0_0_0"/>
<evidence type="ECO:0000313" key="6">
    <source>
        <dbReference type="EMBL" id="ABJ81419.1"/>
    </source>
</evidence>
<dbReference type="PANTHER" id="PTHR42655:SF1">
    <property type="entry name" value="GLYCOGEN PHOSPHORYLASE"/>
    <property type="match status" value="1"/>
</dbReference>
<dbReference type="GO" id="GO:0030170">
    <property type="term" value="F:pyridoxal phosphate binding"/>
    <property type="evidence" value="ECO:0007669"/>
    <property type="project" value="InterPro"/>
</dbReference>
<dbReference type="Pfam" id="PF00343">
    <property type="entry name" value="Phosphorylase"/>
    <property type="match status" value="1"/>
</dbReference>
<protein>
    <submittedName>
        <fullName evidence="6">Alpha-glucan phosphorylase</fullName>
        <ecNumber evidence="6">2.4.1.1</ecNumber>
    </submittedName>
</protein>
<evidence type="ECO:0000256" key="1">
    <source>
        <dbReference type="ARBA" id="ARBA00001275"/>
    </source>
</evidence>
<dbReference type="GO" id="GO:0008184">
    <property type="term" value="F:glycogen phosphorylase activity"/>
    <property type="evidence" value="ECO:0007669"/>
    <property type="project" value="InterPro"/>
</dbReference>
<accession>Q02BZ7</accession>
<evidence type="ECO:0000256" key="3">
    <source>
        <dbReference type="ARBA" id="ARBA00022533"/>
    </source>
</evidence>
<dbReference type="STRING" id="234267.Acid_0409"/>
<dbReference type="PIRSF" id="PIRSF000460">
    <property type="entry name" value="Pprylas_GlgP"/>
    <property type="match status" value="1"/>
</dbReference>
<dbReference type="Gene3D" id="3.40.50.2000">
    <property type="entry name" value="Glycogen Phosphorylase B"/>
    <property type="match status" value="3"/>
</dbReference>
<comment type="similarity">
    <text evidence="2">Belongs to the glycogen phosphorylase family.</text>
</comment>
<dbReference type="KEGG" id="sus:Acid_0409"/>
<comment type="catalytic activity">
    <reaction evidence="1">
        <text>[(1-&gt;4)-alpha-D-glucosyl](n) + phosphate = [(1-&gt;4)-alpha-D-glucosyl](n-1) + alpha-D-glucose 1-phosphate</text>
        <dbReference type="Rhea" id="RHEA:41732"/>
        <dbReference type="Rhea" id="RHEA-COMP:9584"/>
        <dbReference type="Rhea" id="RHEA-COMP:9586"/>
        <dbReference type="ChEBI" id="CHEBI:15444"/>
        <dbReference type="ChEBI" id="CHEBI:43474"/>
        <dbReference type="ChEBI" id="CHEBI:58601"/>
        <dbReference type="EC" id="2.4.1.1"/>
    </reaction>
</comment>
<dbReference type="InterPro" id="IPR024517">
    <property type="entry name" value="Glycogen_phosphorylase_DUF3417"/>
</dbReference>
<name>Q02BZ7_SOLUE</name>
<reference evidence="6" key="1">
    <citation type="submission" date="2006-10" db="EMBL/GenBank/DDBJ databases">
        <title>Complete sequence of Solibacter usitatus Ellin6076.</title>
        <authorList>
            <consortium name="US DOE Joint Genome Institute"/>
            <person name="Copeland A."/>
            <person name="Lucas S."/>
            <person name="Lapidus A."/>
            <person name="Barry K."/>
            <person name="Detter J.C."/>
            <person name="Glavina del Rio T."/>
            <person name="Hammon N."/>
            <person name="Israni S."/>
            <person name="Dalin E."/>
            <person name="Tice H."/>
            <person name="Pitluck S."/>
            <person name="Thompson L.S."/>
            <person name="Brettin T."/>
            <person name="Bruce D."/>
            <person name="Han C."/>
            <person name="Tapia R."/>
            <person name="Gilna P."/>
            <person name="Schmutz J."/>
            <person name="Larimer F."/>
            <person name="Land M."/>
            <person name="Hauser L."/>
            <person name="Kyrpides N."/>
            <person name="Mikhailova N."/>
            <person name="Janssen P.H."/>
            <person name="Kuske C.R."/>
            <person name="Richardson P."/>
        </authorList>
    </citation>
    <scope>NUCLEOTIDE SEQUENCE</scope>
    <source>
        <strain evidence="6">Ellin6076</strain>
    </source>
</reference>
<dbReference type="Pfam" id="PF11897">
    <property type="entry name" value="DUF3417"/>
    <property type="match status" value="1"/>
</dbReference>
<dbReference type="FunCoup" id="Q02BZ7">
    <property type="interactions" value="577"/>
</dbReference>
<dbReference type="InterPro" id="IPR011834">
    <property type="entry name" value="Agluc_phsphrylas"/>
</dbReference>
<dbReference type="NCBIfam" id="TIGR02094">
    <property type="entry name" value="more_P_ylases"/>
    <property type="match status" value="1"/>
</dbReference>
<keyword evidence="3" id="KW-0021">Allosteric enzyme</keyword>
<dbReference type="AlphaFoldDB" id="Q02BZ7"/>
<evidence type="ECO:0000259" key="5">
    <source>
        <dbReference type="Pfam" id="PF11897"/>
    </source>
</evidence>
<dbReference type="InterPro" id="IPR052182">
    <property type="entry name" value="Glycogen/Maltodextrin_Phosph"/>
</dbReference>
<keyword evidence="6" id="KW-0328">Glycosyltransferase</keyword>
<proteinExistence type="inferred from homology"/>
<keyword evidence="4" id="KW-0663">Pyridoxal phosphate</keyword>
<evidence type="ECO:0000256" key="4">
    <source>
        <dbReference type="PIRSR" id="PIRSR000460-1"/>
    </source>
</evidence>
<gene>
    <name evidence="6" type="ordered locus">Acid_0409</name>
</gene>
<dbReference type="GO" id="GO:0005975">
    <property type="term" value="P:carbohydrate metabolic process"/>
    <property type="evidence" value="ECO:0007669"/>
    <property type="project" value="InterPro"/>
</dbReference>
<sequence length="850" mass="97181">MPFHIQPLREFLVRPSLPDSLSRMTELAYNILWSWEPIIRALFRRLDPALWRDCGYNPVLMLGRVPQATLERAGSDPRYLALYRGACEAYDARVRKAPAPADGKLIAYFSAEYGLTECLPVYSGGLGILSGDHLKSSSDQDYPLIGLGLLYQQGYFRQLLNPDGWQQERYPINDFYTLPLVTVKDKDGHDLKVTVKLPTGSVFIQIWKLEVGRIRLYLMDTNIPENVLPQDRDITDSLYGGDIDTRIRQEIVLGIGGMRALQAMGLEPTVFHMNEGHSAFLALEQVRLYMRDQKLTFEEAIEAARASNVFTTHTPVPAGIDLFDPGLMYHYFADYCSEVGIDFQQLMSLGRRNPYDRDERFSMAVLALNSSAYRNAVSRLHRDVSQEMFHDLWPQLPLWEVPITSVTNGVHLPSWLNGDLALLYDQYLEPDWRDRFNDPSIWKQVEDIPDEELLEVHRRRKRRLISFVRSRQHSSAVRRQASSVEVRRSADVLDPNAFTIGFARRFATYKRATLLFRDVERLKRILLDKDMPVQIVIAGKAHPKDQPGKSYIREVVQLSRDPELWKHVVFVEDYDMKVARELVQGVDVWLNTPRRGEEACGTSGMKAAINGVLNLSILDGWFDEAYETSGGWAIGEREPYSDDQDALHASAIYSLLENEIVPMFYEHREQTPREWMRRVKMSLTHISPAFDCRRMVHEYMTELYEPAHLGHLRMRQDGYHMSREKSVWNSRVREVWDRVRFVDAGQGPGGSVLSGKPLCVRAAIDLAGLTPADVRVEAVIGRVDSNGHLEDTEVMVLPPVEHEGQVAVFAKDILPERTGRLGYALRVSPNHYDDPLTRPVASLLKWSSIG</sequence>